<dbReference type="EMBL" id="KI685773">
    <property type="protein sequence ID" value="ETK88949.1"/>
    <property type="molecule type" value="Genomic_DNA"/>
</dbReference>
<organism evidence="1">
    <name type="scientific">Phytophthora nicotianae</name>
    <name type="common">Potato buckeye rot agent</name>
    <name type="synonym">Phytophthora parasitica</name>
    <dbReference type="NCBI Taxonomy" id="4792"/>
    <lineage>
        <taxon>Eukaryota</taxon>
        <taxon>Sar</taxon>
        <taxon>Stramenopiles</taxon>
        <taxon>Oomycota</taxon>
        <taxon>Peronosporomycetes</taxon>
        <taxon>Peronosporales</taxon>
        <taxon>Peronosporaceae</taxon>
        <taxon>Phytophthora</taxon>
    </lineage>
</organism>
<sequence>MAAVMLSSNSASLVVSVSGNPHDARVFTQKLWLRQTCLVGELGAIESHVTVAVISPGKLRLVCKVSNN</sequence>
<evidence type="ECO:0000313" key="1">
    <source>
        <dbReference type="EMBL" id="ETK88949.1"/>
    </source>
</evidence>
<proteinExistence type="predicted"/>
<evidence type="ECO:0000313" key="2">
    <source>
        <dbReference type="EMBL" id="ETL42349.1"/>
    </source>
</evidence>
<name>W2H1B4_PHYNI</name>
<gene>
    <name evidence="1" type="ORF">L915_06887</name>
    <name evidence="2" type="ORF">L916_06837</name>
</gene>
<dbReference type="EMBL" id="KI672339">
    <property type="protein sequence ID" value="ETL42349.1"/>
    <property type="molecule type" value="Genomic_DNA"/>
</dbReference>
<evidence type="ECO:0000313" key="3">
    <source>
        <dbReference type="Proteomes" id="UP000053864"/>
    </source>
</evidence>
<protein>
    <submittedName>
        <fullName evidence="1">Uncharacterized protein</fullName>
    </submittedName>
</protein>
<accession>W2H1B4</accession>
<reference evidence="2 3" key="2">
    <citation type="submission" date="2013-11" db="EMBL/GenBank/DDBJ databases">
        <title>The Genome Sequence of Phytophthora parasitica CJ05E6.</title>
        <authorList>
            <consortium name="The Broad Institute Genomics Platform"/>
            <person name="Russ C."/>
            <person name="Tyler B."/>
            <person name="Panabieres F."/>
            <person name="Shan W."/>
            <person name="Tripathy S."/>
            <person name="Grunwald N."/>
            <person name="Machado M."/>
            <person name="Johnson C.S."/>
            <person name="Arredondo F."/>
            <person name="Hong C."/>
            <person name="Coffey M."/>
            <person name="Young S.K."/>
            <person name="Zeng Q."/>
            <person name="Gargeya S."/>
            <person name="Fitzgerald M."/>
            <person name="Abouelleil A."/>
            <person name="Alvarado L."/>
            <person name="Chapman S.B."/>
            <person name="Gainer-Dewar J."/>
            <person name="Goldberg J."/>
            <person name="Griggs A."/>
            <person name="Gujja S."/>
            <person name="Hansen M."/>
            <person name="Howarth C."/>
            <person name="Imamovic A."/>
            <person name="Ireland A."/>
            <person name="Larimer J."/>
            <person name="McCowan C."/>
            <person name="Murphy C."/>
            <person name="Pearson M."/>
            <person name="Poon T.W."/>
            <person name="Priest M."/>
            <person name="Roberts A."/>
            <person name="Saif S."/>
            <person name="Shea T."/>
            <person name="Sykes S."/>
            <person name="Wortman J."/>
            <person name="Nusbaum C."/>
            <person name="Birren B."/>
        </authorList>
    </citation>
    <scope>NUCLEOTIDE SEQUENCE [LARGE SCALE GENOMIC DNA]</scope>
    <source>
        <strain evidence="2 3">CJ05E6</strain>
    </source>
</reference>
<dbReference type="Proteomes" id="UP000053864">
    <property type="component" value="Unassembled WGS sequence"/>
</dbReference>
<dbReference type="AlphaFoldDB" id="W2H1B4"/>
<dbReference type="Proteomes" id="UP000053236">
    <property type="component" value="Unassembled WGS sequence"/>
</dbReference>
<reference evidence="1" key="1">
    <citation type="submission" date="2013-11" db="EMBL/GenBank/DDBJ databases">
        <title>The Genome Sequence of Phytophthora parasitica CJ02B3.</title>
        <authorList>
            <consortium name="The Broad Institute Genomics Platform"/>
            <person name="Russ C."/>
            <person name="Tyler B."/>
            <person name="Panabieres F."/>
            <person name="Shan W."/>
            <person name="Tripathy S."/>
            <person name="Grunwald N."/>
            <person name="Machado M."/>
            <person name="Johnson C.S."/>
            <person name="Arredondo F."/>
            <person name="Hong C."/>
            <person name="Coffey M."/>
            <person name="Young S.K."/>
            <person name="Zeng Q."/>
            <person name="Gargeya S."/>
            <person name="Fitzgerald M."/>
            <person name="Abouelleil A."/>
            <person name="Alvarado L."/>
            <person name="Chapman S.B."/>
            <person name="Gainer-Dewar J."/>
            <person name="Goldberg J."/>
            <person name="Griggs A."/>
            <person name="Gujja S."/>
            <person name="Hansen M."/>
            <person name="Howarth C."/>
            <person name="Imamovic A."/>
            <person name="Ireland A."/>
            <person name="Larimer J."/>
            <person name="McCowan C."/>
            <person name="Murphy C."/>
            <person name="Pearson M."/>
            <person name="Poon T.W."/>
            <person name="Priest M."/>
            <person name="Roberts A."/>
            <person name="Saif S."/>
            <person name="Shea T."/>
            <person name="Sykes S."/>
            <person name="Wortman J."/>
            <person name="Nusbaum C."/>
            <person name="Birren B."/>
        </authorList>
    </citation>
    <scope>NUCLEOTIDE SEQUENCE [LARGE SCALE GENOMIC DNA]</scope>
    <source>
        <strain evidence="1">CJ02B3</strain>
    </source>
</reference>